<evidence type="ECO:0000313" key="5">
    <source>
        <dbReference type="EMBL" id="CAO81177.1"/>
    </source>
</evidence>
<dbReference type="EMBL" id="CU466930">
    <property type="protein sequence ID" value="CAO81177.1"/>
    <property type="molecule type" value="Genomic_DNA"/>
</dbReference>
<gene>
    <name evidence="5" type="ordered locus">CLOAM1321</name>
</gene>
<accession>B0VIN6</accession>
<evidence type="ECO:0000256" key="3">
    <source>
        <dbReference type="ARBA" id="ARBA00022801"/>
    </source>
</evidence>
<keyword evidence="3 5" id="KW-0378">Hydrolase</keyword>
<dbReference type="eggNOG" id="COG4464">
    <property type="taxonomic scope" value="Bacteria"/>
</dbReference>
<dbReference type="GO" id="GO:0004725">
    <property type="term" value="F:protein tyrosine phosphatase activity"/>
    <property type="evidence" value="ECO:0007669"/>
    <property type="project" value="UniProtKB-EC"/>
</dbReference>
<dbReference type="GO" id="GO:0030145">
    <property type="term" value="F:manganese ion binding"/>
    <property type="evidence" value="ECO:0007669"/>
    <property type="project" value="InterPro"/>
</dbReference>
<dbReference type="InterPro" id="IPR016667">
    <property type="entry name" value="Caps_polysacc_synth_CpsB/CapC"/>
</dbReference>
<evidence type="ECO:0000256" key="4">
    <source>
        <dbReference type="ARBA" id="ARBA00051722"/>
    </source>
</evidence>
<dbReference type="HOGENOM" id="CLU_085966_1_0_0"/>
<dbReference type="Proteomes" id="UP000002019">
    <property type="component" value="Chromosome"/>
</dbReference>
<comment type="catalytic activity">
    <reaction evidence="4">
        <text>O-phospho-L-tyrosyl-[protein] + H2O = L-tyrosyl-[protein] + phosphate</text>
        <dbReference type="Rhea" id="RHEA:10684"/>
        <dbReference type="Rhea" id="RHEA-COMP:10136"/>
        <dbReference type="Rhea" id="RHEA-COMP:20101"/>
        <dbReference type="ChEBI" id="CHEBI:15377"/>
        <dbReference type="ChEBI" id="CHEBI:43474"/>
        <dbReference type="ChEBI" id="CHEBI:46858"/>
        <dbReference type="ChEBI" id="CHEBI:61978"/>
        <dbReference type="EC" id="3.1.3.48"/>
    </reaction>
</comment>
<dbReference type="PANTHER" id="PTHR39181:SF1">
    <property type="entry name" value="TYROSINE-PROTEIN PHOSPHATASE YWQE"/>
    <property type="match status" value="1"/>
</dbReference>
<evidence type="ECO:0000313" key="6">
    <source>
        <dbReference type="Proteomes" id="UP000002019"/>
    </source>
</evidence>
<dbReference type="OrthoDB" id="9788539at2"/>
<dbReference type="SUPFAM" id="SSF89550">
    <property type="entry name" value="PHP domain-like"/>
    <property type="match status" value="1"/>
</dbReference>
<evidence type="ECO:0000256" key="2">
    <source>
        <dbReference type="ARBA" id="ARBA00013064"/>
    </source>
</evidence>
<name>B0VIN6_CLOAI</name>
<dbReference type="PIRSF" id="PIRSF016557">
    <property type="entry name" value="Caps_synth_CpsB"/>
    <property type="match status" value="1"/>
</dbReference>
<keyword evidence="6" id="KW-1185">Reference proteome</keyword>
<dbReference type="Pfam" id="PF19567">
    <property type="entry name" value="CpsB_CapC"/>
    <property type="match status" value="1"/>
</dbReference>
<dbReference type="InterPro" id="IPR016195">
    <property type="entry name" value="Pol/histidinol_Pase-like"/>
</dbReference>
<evidence type="ECO:0000256" key="1">
    <source>
        <dbReference type="ARBA" id="ARBA00005750"/>
    </source>
</evidence>
<dbReference type="PANTHER" id="PTHR39181">
    <property type="entry name" value="TYROSINE-PROTEIN PHOSPHATASE YWQE"/>
    <property type="match status" value="1"/>
</dbReference>
<dbReference type="Gene3D" id="3.20.20.140">
    <property type="entry name" value="Metal-dependent hydrolases"/>
    <property type="match status" value="1"/>
</dbReference>
<proteinExistence type="inferred from homology"/>
<dbReference type="AlphaFoldDB" id="B0VIN6"/>
<dbReference type="EC" id="3.1.3.48" evidence="2"/>
<reference evidence="5 6" key="1">
    <citation type="journal article" date="2008" name="J. Bacteriol.">
        <title>'Candidatus Cloacamonas acidaminovorans': genome sequence reconstruction provides a first glimpse of a new bacterial division.</title>
        <authorList>
            <person name="Pelletier E."/>
            <person name="Kreimeyer A."/>
            <person name="Bocs S."/>
            <person name="Rouy Z."/>
            <person name="Gyapay G."/>
            <person name="Chouari R."/>
            <person name="Riviere D."/>
            <person name="Ganesan A."/>
            <person name="Daegelen P."/>
            <person name="Sghir A."/>
            <person name="Cohen G.N."/>
            <person name="Medigue C."/>
            <person name="Weissenbach J."/>
            <person name="Le Paslier D."/>
        </authorList>
    </citation>
    <scope>NUCLEOTIDE SEQUENCE [LARGE SCALE GENOMIC DNA]</scope>
    <source>
        <strain evidence="6">Evry</strain>
    </source>
</reference>
<dbReference type="STRING" id="459349.CLOAM1321"/>
<comment type="similarity">
    <text evidence="1">Belongs to the metallo-dependent hydrolases superfamily. CpsB/CapC family.</text>
</comment>
<organism evidence="5 6">
    <name type="scientific">Cloacimonas acidaminovorans (strain Evry)</name>
    <dbReference type="NCBI Taxonomy" id="459349"/>
    <lineage>
        <taxon>Bacteria</taxon>
        <taxon>Pseudomonadati</taxon>
        <taxon>Candidatus Cloacimonadota</taxon>
        <taxon>Candidatus Cloacimonadia</taxon>
        <taxon>Candidatus Cloacimonadales</taxon>
        <taxon>Candidatus Cloacimonadaceae</taxon>
        <taxon>Candidatus Cloacimonas</taxon>
    </lineage>
</organism>
<protein>
    <recommendedName>
        <fullName evidence="2">protein-tyrosine-phosphatase</fullName>
        <ecNumber evidence="2">3.1.3.48</ecNumber>
    </recommendedName>
</protein>
<dbReference type="RefSeq" id="WP_015425035.1">
    <property type="nucleotide sequence ID" value="NC_020449.1"/>
</dbReference>
<sequence>MVDIHTHLLPNIDDGSKSLNDSLRQLCQMAEGGIKRVYLTAHYFKGHYQYSRQEYDEKFNTLVNKVKDAGIDLDIQPGFEIYLQPDILEDIKTHNLTMGKSSYILLESDLNGLPNDFYNNIFPLLRAGYKPILAHAERYVSIMQKPSRAEDLIYRNIYMQTNAGSLLGLYGEKVKSTAWILVNKGWTHFIASDDHIRGKYLAYFEARDKVEEMIDNHTAHLLFYVFPSCIASGENIPYEYVQVYRPHHSHHHHRRSIIKRIFG</sequence>
<dbReference type="KEGG" id="caci:CLOAM1321"/>